<evidence type="ECO:0000313" key="2">
    <source>
        <dbReference type="Proteomes" id="UP000094197"/>
    </source>
</evidence>
<accession>A0A1D7V3G0</accession>
<keyword evidence="2" id="KW-1185">Reference proteome</keyword>
<dbReference type="Proteomes" id="UP000094197">
    <property type="component" value="Chromosome 2"/>
</dbReference>
<proteinExistence type="predicted"/>
<dbReference type="EMBL" id="CP015218">
    <property type="protein sequence ID" value="AOP36374.1"/>
    <property type="molecule type" value="Genomic_DNA"/>
</dbReference>
<organism evidence="1 2">
    <name type="scientific">Leptospira tipperaryensis</name>
    <dbReference type="NCBI Taxonomy" id="2564040"/>
    <lineage>
        <taxon>Bacteria</taxon>
        <taxon>Pseudomonadati</taxon>
        <taxon>Spirochaetota</taxon>
        <taxon>Spirochaetia</taxon>
        <taxon>Leptospirales</taxon>
        <taxon>Leptospiraceae</taxon>
        <taxon>Leptospira</taxon>
    </lineage>
</organism>
<protein>
    <submittedName>
        <fullName evidence="1">Uncharacterized protein</fullName>
    </submittedName>
</protein>
<dbReference type="AlphaFoldDB" id="A0A1D7V3G0"/>
<evidence type="ECO:0000313" key="1">
    <source>
        <dbReference type="EMBL" id="AOP36374.1"/>
    </source>
</evidence>
<dbReference type="RefSeq" id="WP_069609593.1">
    <property type="nucleotide sequence ID" value="NZ_CP015218.1"/>
</dbReference>
<dbReference type="OrthoDB" id="9804173at2"/>
<reference evidence="1 2" key="1">
    <citation type="submission" date="2016-04" db="EMBL/GenBank/DDBJ databases">
        <title>Complete genome seqeunce of Leptospira alstonii serovar Room22.</title>
        <authorList>
            <person name="Nally J.E."/>
            <person name="Bayles D.O."/>
            <person name="Hurley D."/>
            <person name="Fanning S."/>
            <person name="McMahon B.J."/>
            <person name="Arent Z."/>
        </authorList>
    </citation>
    <scope>NUCLEOTIDE SEQUENCE [LARGE SCALE GENOMIC DNA]</scope>
    <source>
        <strain evidence="1 2">GWTS #1</strain>
    </source>
</reference>
<gene>
    <name evidence="1" type="ORF">A0128_20365</name>
</gene>
<dbReference type="KEGG" id="laj:A0128_20365"/>
<sequence length="317" mass="36919">MKNHLLSQLELAYPPISNYSFTFIKTEKVVQKYIKDSKLYIIIQRPEYSFKVLSITLGQFVSLQIIQSGEIIAEFELDIFQPAINTDNVSTLDIEIGTYSRDKIFNGGEYPVENVHGIKIWEGDDKFKAWFTPEKILFEYSRNIIRLEKVKLHKYPLTSKVLYVGQSVKQDIWDRLTGHETLQDILSKEFALEASTIPTHEIAIVLLRIFDSQHLKEIDSIKDFQNDSKISPETIYLDFEKLLIKHYDPEYNGIKYKRYPESVDGLYRFGLKTIGYAIRDDLVLYSKKSRDAFSRSGKTTEFIIQNNQFRVIEINGG</sequence>
<name>A0A1D7V3G0_9LEPT</name>